<feature type="transmembrane region" description="Helical" evidence="3">
    <location>
        <begin position="175"/>
        <end position="191"/>
    </location>
</feature>
<evidence type="ECO:0000313" key="4">
    <source>
        <dbReference type="EMBL" id="MFC5864644.1"/>
    </source>
</evidence>
<comment type="similarity">
    <text evidence="1 2">Belongs to the BioY family.</text>
</comment>
<accession>A0ABW1EL07</accession>
<comment type="caution">
    <text evidence="4">The sequence shown here is derived from an EMBL/GenBank/DDBJ whole genome shotgun (WGS) entry which is preliminary data.</text>
</comment>
<feature type="transmembrane region" description="Helical" evidence="3">
    <location>
        <begin position="134"/>
        <end position="155"/>
    </location>
</feature>
<keyword evidence="2 3" id="KW-0472">Membrane</keyword>
<feature type="transmembrane region" description="Helical" evidence="3">
    <location>
        <begin position="100"/>
        <end position="122"/>
    </location>
</feature>
<dbReference type="InterPro" id="IPR003784">
    <property type="entry name" value="BioY"/>
</dbReference>
<keyword evidence="5" id="KW-1185">Reference proteome</keyword>
<reference evidence="5" key="1">
    <citation type="journal article" date="2019" name="Int. J. Syst. Evol. Microbiol.">
        <title>The Global Catalogue of Microorganisms (GCM) 10K type strain sequencing project: providing services to taxonomists for standard genome sequencing and annotation.</title>
        <authorList>
            <consortium name="The Broad Institute Genomics Platform"/>
            <consortium name="The Broad Institute Genome Sequencing Center for Infectious Disease"/>
            <person name="Wu L."/>
            <person name="Ma J."/>
        </authorList>
    </citation>
    <scope>NUCLEOTIDE SEQUENCE [LARGE SCALE GENOMIC DNA]</scope>
    <source>
        <strain evidence="5">JCM 4087</strain>
    </source>
</reference>
<keyword evidence="2" id="KW-0813">Transport</keyword>
<dbReference type="PANTHER" id="PTHR34295">
    <property type="entry name" value="BIOTIN TRANSPORTER BIOY"/>
    <property type="match status" value="1"/>
</dbReference>
<proteinExistence type="inferred from homology"/>
<keyword evidence="3" id="KW-0812">Transmembrane</keyword>
<keyword evidence="2" id="KW-1003">Cell membrane</keyword>
<keyword evidence="3" id="KW-1133">Transmembrane helix</keyword>
<organism evidence="4 5">
    <name type="scientific">Acidicapsa dinghuensis</name>
    <dbReference type="NCBI Taxonomy" id="2218256"/>
    <lineage>
        <taxon>Bacteria</taxon>
        <taxon>Pseudomonadati</taxon>
        <taxon>Acidobacteriota</taxon>
        <taxon>Terriglobia</taxon>
        <taxon>Terriglobales</taxon>
        <taxon>Acidobacteriaceae</taxon>
        <taxon>Acidicapsa</taxon>
    </lineage>
</organism>
<dbReference type="PANTHER" id="PTHR34295:SF1">
    <property type="entry name" value="BIOTIN TRANSPORTER BIOY"/>
    <property type="match status" value="1"/>
</dbReference>
<protein>
    <recommendedName>
        <fullName evidence="2">Biotin transporter</fullName>
    </recommendedName>
</protein>
<dbReference type="Pfam" id="PF02632">
    <property type="entry name" value="BioY"/>
    <property type="match status" value="1"/>
</dbReference>
<dbReference type="Proteomes" id="UP001596091">
    <property type="component" value="Unassembled WGS sequence"/>
</dbReference>
<feature type="transmembrane region" description="Helical" evidence="3">
    <location>
        <begin position="26"/>
        <end position="48"/>
    </location>
</feature>
<evidence type="ECO:0000256" key="2">
    <source>
        <dbReference type="PIRNR" id="PIRNR016661"/>
    </source>
</evidence>
<evidence type="ECO:0000256" key="1">
    <source>
        <dbReference type="ARBA" id="ARBA00010692"/>
    </source>
</evidence>
<evidence type="ECO:0000256" key="3">
    <source>
        <dbReference type="SAM" id="Phobius"/>
    </source>
</evidence>
<name>A0ABW1EL07_9BACT</name>
<dbReference type="EMBL" id="JBHSPH010000010">
    <property type="protein sequence ID" value="MFC5864644.1"/>
    <property type="molecule type" value="Genomic_DNA"/>
</dbReference>
<dbReference type="Gene3D" id="1.10.1760.20">
    <property type="match status" value="1"/>
</dbReference>
<feature type="transmembrane region" description="Helical" evidence="3">
    <location>
        <begin position="60"/>
        <end position="80"/>
    </location>
</feature>
<dbReference type="PIRSF" id="PIRSF016661">
    <property type="entry name" value="BioY"/>
    <property type="match status" value="1"/>
</dbReference>
<sequence length="195" mass="19776">MMNGHVEAIGAQHPAQSAAWKATRGAGLVIAGSAFVAVCAHVSIPLWFTPVPITLQPFAVVLLGLLLEPGVALGVMVAYLAEGAAGLPVFTPGVGGVAQLLGLTGGYLMSYPVVAPLVSMLWRNGARSFTRGAVAAAIGDLLILALGATWLGIWTHISFSASMAHAVVPFLPGDALKVCAAAGIAAGFARVKRKA</sequence>
<gene>
    <name evidence="4" type="ORF">ACFPT7_20210</name>
</gene>
<comment type="subcellular location">
    <subcellularLocation>
        <location evidence="2">Cell membrane</location>
        <topology evidence="2">Multi-pass membrane protein</topology>
    </subcellularLocation>
</comment>
<evidence type="ECO:0000313" key="5">
    <source>
        <dbReference type="Proteomes" id="UP001596091"/>
    </source>
</evidence>
<dbReference type="RefSeq" id="WP_263332817.1">
    <property type="nucleotide sequence ID" value="NZ_JAGSYH010000001.1"/>
</dbReference>